<gene>
    <name evidence="2" type="ORF">ACFQ3L_09420</name>
</gene>
<keyword evidence="3" id="KW-1185">Reference proteome</keyword>
<dbReference type="InterPro" id="IPR001763">
    <property type="entry name" value="Rhodanese-like_dom"/>
</dbReference>
<evidence type="ECO:0000313" key="2">
    <source>
        <dbReference type="EMBL" id="MFD1393784.1"/>
    </source>
</evidence>
<dbReference type="Pfam" id="PF00581">
    <property type="entry name" value="Rhodanese"/>
    <property type="match status" value="1"/>
</dbReference>
<name>A0ABW4BA43_9LACO</name>
<dbReference type="InterPro" id="IPR036873">
    <property type="entry name" value="Rhodanese-like_dom_sf"/>
</dbReference>
<dbReference type="PROSITE" id="PS50206">
    <property type="entry name" value="RHODANESE_3"/>
    <property type="match status" value="1"/>
</dbReference>
<dbReference type="InterPro" id="IPR050229">
    <property type="entry name" value="GlpE_sulfurtransferase"/>
</dbReference>
<dbReference type="SMART" id="SM00450">
    <property type="entry name" value="RHOD"/>
    <property type="match status" value="1"/>
</dbReference>
<proteinExistence type="predicted"/>
<dbReference type="SUPFAM" id="SSF52821">
    <property type="entry name" value="Rhodanese/Cell cycle control phosphatase"/>
    <property type="match status" value="1"/>
</dbReference>
<feature type="domain" description="Rhodanese" evidence="1">
    <location>
        <begin position="20"/>
        <end position="101"/>
    </location>
</feature>
<dbReference type="Proteomes" id="UP001597249">
    <property type="component" value="Unassembled WGS sequence"/>
</dbReference>
<organism evidence="2 3">
    <name type="scientific">Lacticaseibacillus jixianensis</name>
    <dbReference type="NCBI Taxonomy" id="2486012"/>
    <lineage>
        <taxon>Bacteria</taxon>
        <taxon>Bacillati</taxon>
        <taxon>Bacillota</taxon>
        <taxon>Bacilli</taxon>
        <taxon>Lactobacillales</taxon>
        <taxon>Lactobacillaceae</taxon>
        <taxon>Lacticaseibacillus</taxon>
    </lineage>
</organism>
<evidence type="ECO:0000313" key="3">
    <source>
        <dbReference type="Proteomes" id="UP001597249"/>
    </source>
</evidence>
<comment type="caution">
    <text evidence="2">The sequence shown here is derived from an EMBL/GenBank/DDBJ whole genome shotgun (WGS) entry which is preliminary data.</text>
</comment>
<accession>A0ABW4BA43</accession>
<evidence type="ECO:0000259" key="1">
    <source>
        <dbReference type="PROSITE" id="PS50206"/>
    </source>
</evidence>
<dbReference type="EMBL" id="JBHTMO010000030">
    <property type="protein sequence ID" value="MFD1393784.1"/>
    <property type="molecule type" value="Genomic_DNA"/>
</dbReference>
<dbReference type="PANTHER" id="PTHR43031">
    <property type="entry name" value="FAD-DEPENDENT OXIDOREDUCTASE"/>
    <property type="match status" value="1"/>
</dbReference>
<sequence>MFGFSPVHSITPQALAQQLRAPGAQLLDVREPSEYRAGHIAGAKNVPLARIGSYTPPANAKLYVICRSGARSKRAYKQLQARGLDVTNVAGGMLAWQGRTIS</sequence>
<protein>
    <submittedName>
        <fullName evidence="2">Rhodanese-like domain-containing protein</fullName>
    </submittedName>
</protein>
<dbReference type="CDD" id="cd00158">
    <property type="entry name" value="RHOD"/>
    <property type="match status" value="1"/>
</dbReference>
<reference evidence="3" key="1">
    <citation type="journal article" date="2019" name="Int. J. Syst. Evol. Microbiol.">
        <title>The Global Catalogue of Microorganisms (GCM) 10K type strain sequencing project: providing services to taxonomists for standard genome sequencing and annotation.</title>
        <authorList>
            <consortium name="The Broad Institute Genomics Platform"/>
            <consortium name="The Broad Institute Genome Sequencing Center for Infectious Disease"/>
            <person name="Wu L."/>
            <person name="Ma J."/>
        </authorList>
    </citation>
    <scope>NUCLEOTIDE SEQUENCE [LARGE SCALE GENOMIC DNA]</scope>
    <source>
        <strain evidence="3">CCM 8911</strain>
    </source>
</reference>
<dbReference type="RefSeq" id="WP_125585918.1">
    <property type="nucleotide sequence ID" value="NZ_JBHTMO010000030.1"/>
</dbReference>
<dbReference type="PANTHER" id="PTHR43031:SF1">
    <property type="entry name" value="PYRIDINE NUCLEOTIDE-DISULPHIDE OXIDOREDUCTASE"/>
    <property type="match status" value="1"/>
</dbReference>
<dbReference type="Gene3D" id="3.40.250.10">
    <property type="entry name" value="Rhodanese-like domain"/>
    <property type="match status" value="1"/>
</dbReference>